<evidence type="ECO:0000313" key="3">
    <source>
        <dbReference type="Proteomes" id="UP001562425"/>
    </source>
</evidence>
<reference evidence="2 3" key="1">
    <citation type="submission" date="2024-05" db="EMBL/GenBank/DDBJ databases">
        <title>Culex pipiens pipiens assembly and annotation.</title>
        <authorList>
            <person name="Alout H."/>
            <person name="Durand T."/>
        </authorList>
    </citation>
    <scope>NUCLEOTIDE SEQUENCE [LARGE SCALE GENOMIC DNA]</scope>
    <source>
        <strain evidence="2">HA-2024</strain>
        <tissue evidence="2">Whole body</tissue>
    </source>
</reference>
<feature type="compositionally biased region" description="Polar residues" evidence="1">
    <location>
        <begin position="38"/>
        <end position="47"/>
    </location>
</feature>
<proteinExistence type="predicted"/>
<name>A0ABD1DYF2_CULPP</name>
<comment type="caution">
    <text evidence="2">The sequence shown here is derived from an EMBL/GenBank/DDBJ whole genome shotgun (WGS) entry which is preliminary data.</text>
</comment>
<gene>
    <name evidence="2" type="ORF">pipiens_001730</name>
</gene>
<dbReference type="EMBL" id="JBEHCU010000782">
    <property type="protein sequence ID" value="KAL1404135.1"/>
    <property type="molecule type" value="Genomic_DNA"/>
</dbReference>
<organism evidence="2 3">
    <name type="scientific">Culex pipiens pipiens</name>
    <name type="common">Northern house mosquito</name>
    <dbReference type="NCBI Taxonomy" id="38569"/>
    <lineage>
        <taxon>Eukaryota</taxon>
        <taxon>Metazoa</taxon>
        <taxon>Ecdysozoa</taxon>
        <taxon>Arthropoda</taxon>
        <taxon>Hexapoda</taxon>
        <taxon>Insecta</taxon>
        <taxon>Pterygota</taxon>
        <taxon>Neoptera</taxon>
        <taxon>Endopterygota</taxon>
        <taxon>Diptera</taxon>
        <taxon>Nematocera</taxon>
        <taxon>Culicoidea</taxon>
        <taxon>Culicidae</taxon>
        <taxon>Culicinae</taxon>
        <taxon>Culicini</taxon>
        <taxon>Culex</taxon>
        <taxon>Culex</taxon>
    </lineage>
</organism>
<sequence length="109" mass="10984">MHNIFFKFSRPLFPIPSLAPTNAQMINPGGSSSGGGNNTIVSSAPSNSNKWITSICSAATSLTVASIGTPPTSVPPTPVGIMASSSVVAAAAQGGNLGRPPSTRLYKDV</sequence>
<evidence type="ECO:0000313" key="2">
    <source>
        <dbReference type="EMBL" id="KAL1404135.1"/>
    </source>
</evidence>
<accession>A0ABD1DYF2</accession>
<dbReference type="AlphaFoldDB" id="A0ABD1DYF2"/>
<dbReference type="Proteomes" id="UP001562425">
    <property type="component" value="Unassembled WGS sequence"/>
</dbReference>
<evidence type="ECO:0000256" key="1">
    <source>
        <dbReference type="SAM" id="MobiDB-lite"/>
    </source>
</evidence>
<feature type="region of interest" description="Disordered" evidence="1">
    <location>
        <begin position="24"/>
        <end position="47"/>
    </location>
</feature>
<keyword evidence="3" id="KW-1185">Reference proteome</keyword>
<protein>
    <submittedName>
        <fullName evidence="2">Uncharacterized protein</fullName>
    </submittedName>
</protein>